<feature type="region of interest" description="Disordered" evidence="1">
    <location>
        <begin position="53"/>
        <end position="81"/>
    </location>
</feature>
<dbReference type="AlphaFoldDB" id="A0AAW9KAT8"/>
<evidence type="ECO:0008006" key="5">
    <source>
        <dbReference type="Google" id="ProtNLM"/>
    </source>
</evidence>
<proteinExistence type="predicted"/>
<dbReference type="Proteomes" id="UP001288944">
    <property type="component" value="Unassembled WGS sequence"/>
</dbReference>
<accession>A0AAW9KAT8</accession>
<name>A0AAW9KAT8_CLOPF</name>
<keyword evidence="2" id="KW-0472">Membrane</keyword>
<keyword evidence="2" id="KW-0812">Transmembrane</keyword>
<evidence type="ECO:0000313" key="3">
    <source>
        <dbReference type="EMBL" id="MDZ7543886.1"/>
    </source>
</evidence>
<keyword evidence="2" id="KW-1133">Transmembrane helix</keyword>
<feature type="transmembrane region" description="Helical" evidence="2">
    <location>
        <begin position="7"/>
        <end position="23"/>
    </location>
</feature>
<evidence type="ECO:0000313" key="4">
    <source>
        <dbReference type="Proteomes" id="UP001288944"/>
    </source>
</evidence>
<sequence length="81" mass="9568">MRINKGIPLAISLVLFALQFFIKTANINMWLNILLTLVIVWFFLWFMDIQTTGGPKKKEKKIEIRPKAKPNRVKHMQNQDK</sequence>
<evidence type="ECO:0000256" key="1">
    <source>
        <dbReference type="SAM" id="MobiDB-lite"/>
    </source>
</evidence>
<organism evidence="3 4">
    <name type="scientific">Clostridium perfringens</name>
    <dbReference type="NCBI Taxonomy" id="1502"/>
    <lineage>
        <taxon>Bacteria</taxon>
        <taxon>Bacillati</taxon>
        <taxon>Bacillota</taxon>
        <taxon>Clostridia</taxon>
        <taxon>Eubacteriales</taxon>
        <taxon>Clostridiaceae</taxon>
        <taxon>Clostridium</taxon>
    </lineage>
</organism>
<protein>
    <recommendedName>
        <fullName evidence="5">Small hydrophobic protein</fullName>
    </recommendedName>
</protein>
<dbReference type="EMBL" id="WNUR01001753">
    <property type="protein sequence ID" value="MDZ7543886.1"/>
    <property type="molecule type" value="Genomic_DNA"/>
</dbReference>
<gene>
    <name evidence="3" type="ORF">GNF83_22515</name>
</gene>
<comment type="caution">
    <text evidence="3">The sequence shown here is derived from an EMBL/GenBank/DDBJ whole genome shotgun (WGS) entry which is preliminary data.</text>
</comment>
<evidence type="ECO:0000256" key="2">
    <source>
        <dbReference type="SAM" id="Phobius"/>
    </source>
</evidence>
<reference evidence="3" key="1">
    <citation type="submission" date="2019-11" db="EMBL/GenBank/DDBJ databases">
        <title>Characterization of Clostridium perfringens isolates from swine manure treated agricultural soils.</title>
        <authorList>
            <person name="Wushke S.T."/>
        </authorList>
    </citation>
    <scope>NUCLEOTIDE SEQUENCE</scope>
    <source>
        <strain evidence="3">X62</strain>
    </source>
</reference>
<feature type="transmembrane region" description="Helical" evidence="2">
    <location>
        <begin position="29"/>
        <end position="47"/>
    </location>
</feature>